<dbReference type="PANTHER" id="PTHR32552:SF68">
    <property type="entry name" value="FERRICHROME OUTER MEMBRANE TRANSPORTER_PHAGE RECEPTOR"/>
    <property type="match status" value="1"/>
</dbReference>
<evidence type="ECO:0000256" key="4">
    <source>
        <dbReference type="ARBA" id="ARBA00022496"/>
    </source>
</evidence>
<dbReference type="EMBL" id="JBHTLI010000003">
    <property type="protein sequence ID" value="MFD1096673.1"/>
    <property type="molecule type" value="Genomic_DNA"/>
</dbReference>
<reference evidence="18" key="1">
    <citation type="journal article" date="2019" name="Int. J. Syst. Evol. Microbiol.">
        <title>The Global Catalogue of Microorganisms (GCM) 10K type strain sequencing project: providing services to taxonomists for standard genome sequencing and annotation.</title>
        <authorList>
            <consortium name="The Broad Institute Genomics Platform"/>
            <consortium name="The Broad Institute Genome Sequencing Center for Infectious Disease"/>
            <person name="Wu L."/>
            <person name="Ma J."/>
        </authorList>
    </citation>
    <scope>NUCLEOTIDE SEQUENCE [LARGE SCALE GENOMIC DNA]</scope>
    <source>
        <strain evidence="18">CCUG 64793</strain>
    </source>
</reference>
<feature type="domain" description="TonB-dependent receptor plug" evidence="16">
    <location>
        <begin position="117"/>
        <end position="222"/>
    </location>
</feature>
<dbReference type="InterPro" id="IPR008969">
    <property type="entry name" value="CarboxyPept-like_regulatory"/>
</dbReference>
<dbReference type="Pfam" id="PF13715">
    <property type="entry name" value="CarbopepD_reg_2"/>
    <property type="match status" value="1"/>
</dbReference>
<dbReference type="Gene3D" id="2.60.40.1120">
    <property type="entry name" value="Carboxypeptidase-like, regulatory domain"/>
    <property type="match status" value="1"/>
</dbReference>
<keyword evidence="8" id="KW-0406">Ion transport</keyword>
<keyword evidence="17" id="KW-0675">Receptor</keyword>
<sequence>MKFFLKANFFIFFLLFSVNSFTQNFEGIVLNEKDSKPVTFALIRVFEKGISTETNAEGRFELKIEEFPVELEVSASGYKVRKVRFASGEGPVKIYLQKIMESLSEVVVRSAVIPNDLQKTPAAVGVISARDMERSDAANLVQVFNNVSGVYVNQGALNTNKINIRGIGARSQYSTNRIQAYFDGIPLTTAEGELTLDDIDRESLERIEVIKGPTSSIYGAGLGGSINLYSAEPQNEGIRAGVSSDFGSFGMRKQTAKASFSNKKASFFANYSNLTTDGYRENSDYERKSFLMNGRLKISEKNQLSFLVNFTRLKAYIPSSLNQSDFLNDPEAAAQNWADARGYESYDRGMLGVSNQYHFSDKFSNISSVFMSFRDAYEPRPFNILEEERTSAGARTKFNLKTNFIQLPSELSFGAEAYREWYETGTFENLYEEPGNAGSVQGEPLSKNEQDREYANFFVQFNLEFSRKWNLEAGFNINTTAYSLTDLYDQDETDQSGDYRFKTIFSPRLATTYELSPGKNIYASVSHGFSTPTVAETLTPEGLINTSLQPEAGVNYEIGFKGNWLENRLYTEFALYSIQIENLLVAQRVGEDQYVGVNAGQTDHNGVEFLLNYNFELSESISLQPYLNTSLNFFEFDEFVNEGVDNSGNELPGVPKSVLNLGLDVESDFGLSFHSSFRNVSEIPLNDSNSVYSEGYSLVNIKAVYEIALIDDLKLKINAGINNLFDEHYAASVLTNAVGFGGAEPRYYYPGNPRNYFAGLSLDYLF</sequence>
<evidence type="ECO:0000256" key="10">
    <source>
        <dbReference type="ARBA" id="ARBA00023136"/>
    </source>
</evidence>
<gene>
    <name evidence="17" type="ORF">ACFQ3Q_13000</name>
</gene>
<dbReference type="InterPro" id="IPR012910">
    <property type="entry name" value="Plug_dom"/>
</dbReference>
<evidence type="ECO:0000256" key="11">
    <source>
        <dbReference type="ARBA" id="ARBA00023237"/>
    </source>
</evidence>
<evidence type="ECO:0000256" key="7">
    <source>
        <dbReference type="ARBA" id="ARBA00023004"/>
    </source>
</evidence>
<dbReference type="InterPro" id="IPR037066">
    <property type="entry name" value="Plug_dom_sf"/>
</dbReference>
<keyword evidence="18" id="KW-1185">Reference proteome</keyword>
<evidence type="ECO:0000256" key="12">
    <source>
        <dbReference type="PROSITE-ProRule" id="PRU01360"/>
    </source>
</evidence>
<name>A0ABW3NSG8_9FLAO</name>
<evidence type="ECO:0000256" key="6">
    <source>
        <dbReference type="ARBA" id="ARBA00022729"/>
    </source>
</evidence>
<organism evidence="17 18">
    <name type="scientific">Salegentibacter chungangensis</name>
    <dbReference type="NCBI Taxonomy" id="1335724"/>
    <lineage>
        <taxon>Bacteria</taxon>
        <taxon>Pseudomonadati</taxon>
        <taxon>Bacteroidota</taxon>
        <taxon>Flavobacteriia</taxon>
        <taxon>Flavobacteriales</taxon>
        <taxon>Flavobacteriaceae</taxon>
        <taxon>Salegentibacter</taxon>
    </lineage>
</organism>
<dbReference type="SUPFAM" id="SSF49464">
    <property type="entry name" value="Carboxypeptidase regulatory domain-like"/>
    <property type="match status" value="1"/>
</dbReference>
<keyword evidence="3 12" id="KW-1134">Transmembrane beta strand</keyword>
<evidence type="ECO:0000256" key="14">
    <source>
        <dbReference type="SAM" id="SignalP"/>
    </source>
</evidence>
<keyword evidence="6 14" id="KW-0732">Signal</keyword>
<evidence type="ECO:0000256" key="5">
    <source>
        <dbReference type="ARBA" id="ARBA00022692"/>
    </source>
</evidence>
<keyword evidence="4" id="KW-0410">Iron transport</keyword>
<evidence type="ECO:0000256" key="3">
    <source>
        <dbReference type="ARBA" id="ARBA00022452"/>
    </source>
</evidence>
<dbReference type="Pfam" id="PF00593">
    <property type="entry name" value="TonB_dep_Rec_b-barrel"/>
    <property type="match status" value="1"/>
</dbReference>
<protein>
    <submittedName>
        <fullName evidence="17">TonB-dependent receptor domain-containing protein</fullName>
    </submittedName>
</protein>
<keyword evidence="9 13" id="KW-0798">TonB box</keyword>
<dbReference type="InterPro" id="IPR036942">
    <property type="entry name" value="Beta-barrel_TonB_sf"/>
</dbReference>
<feature type="chain" id="PRO_5047383455" evidence="14">
    <location>
        <begin position="23"/>
        <end position="766"/>
    </location>
</feature>
<dbReference type="InterPro" id="IPR000531">
    <property type="entry name" value="Beta-barrel_TonB"/>
</dbReference>
<dbReference type="PROSITE" id="PS52016">
    <property type="entry name" value="TONB_DEPENDENT_REC_3"/>
    <property type="match status" value="1"/>
</dbReference>
<feature type="domain" description="TonB-dependent receptor-like beta-barrel" evidence="15">
    <location>
        <begin position="301"/>
        <end position="724"/>
    </location>
</feature>
<evidence type="ECO:0000313" key="17">
    <source>
        <dbReference type="EMBL" id="MFD1096673.1"/>
    </source>
</evidence>
<evidence type="ECO:0000259" key="16">
    <source>
        <dbReference type="Pfam" id="PF07715"/>
    </source>
</evidence>
<dbReference type="Proteomes" id="UP001597131">
    <property type="component" value="Unassembled WGS sequence"/>
</dbReference>
<comment type="subcellular location">
    <subcellularLocation>
        <location evidence="1 12">Cell outer membrane</location>
        <topology evidence="1 12">Multi-pass membrane protein</topology>
    </subcellularLocation>
</comment>
<comment type="similarity">
    <text evidence="12 13">Belongs to the TonB-dependent receptor family.</text>
</comment>
<dbReference type="CDD" id="cd01347">
    <property type="entry name" value="ligand_gated_channel"/>
    <property type="match status" value="1"/>
</dbReference>
<keyword evidence="2 12" id="KW-0813">Transport</keyword>
<dbReference type="Pfam" id="PF07715">
    <property type="entry name" value="Plug"/>
    <property type="match status" value="1"/>
</dbReference>
<evidence type="ECO:0000256" key="2">
    <source>
        <dbReference type="ARBA" id="ARBA00022448"/>
    </source>
</evidence>
<evidence type="ECO:0000256" key="1">
    <source>
        <dbReference type="ARBA" id="ARBA00004571"/>
    </source>
</evidence>
<evidence type="ECO:0000256" key="9">
    <source>
        <dbReference type="ARBA" id="ARBA00023077"/>
    </source>
</evidence>
<keyword evidence="10 12" id="KW-0472">Membrane</keyword>
<dbReference type="PANTHER" id="PTHR32552">
    <property type="entry name" value="FERRICHROME IRON RECEPTOR-RELATED"/>
    <property type="match status" value="1"/>
</dbReference>
<proteinExistence type="inferred from homology"/>
<dbReference type="SUPFAM" id="SSF56935">
    <property type="entry name" value="Porins"/>
    <property type="match status" value="1"/>
</dbReference>
<evidence type="ECO:0000259" key="15">
    <source>
        <dbReference type="Pfam" id="PF00593"/>
    </source>
</evidence>
<accession>A0ABW3NSG8</accession>
<evidence type="ECO:0000256" key="13">
    <source>
        <dbReference type="RuleBase" id="RU003357"/>
    </source>
</evidence>
<keyword evidence="11 12" id="KW-0998">Cell outer membrane</keyword>
<evidence type="ECO:0000313" key="18">
    <source>
        <dbReference type="Proteomes" id="UP001597131"/>
    </source>
</evidence>
<keyword evidence="5 12" id="KW-0812">Transmembrane</keyword>
<evidence type="ECO:0000256" key="8">
    <source>
        <dbReference type="ARBA" id="ARBA00023065"/>
    </source>
</evidence>
<dbReference type="Gene3D" id="2.40.170.20">
    <property type="entry name" value="TonB-dependent receptor, beta-barrel domain"/>
    <property type="match status" value="1"/>
</dbReference>
<keyword evidence="7" id="KW-0408">Iron</keyword>
<dbReference type="Gene3D" id="2.170.130.10">
    <property type="entry name" value="TonB-dependent receptor, plug domain"/>
    <property type="match status" value="1"/>
</dbReference>
<feature type="signal peptide" evidence="14">
    <location>
        <begin position="1"/>
        <end position="22"/>
    </location>
</feature>
<dbReference type="RefSeq" id="WP_380746526.1">
    <property type="nucleotide sequence ID" value="NZ_JBHTLI010000003.1"/>
</dbReference>
<dbReference type="InterPro" id="IPR039426">
    <property type="entry name" value="TonB-dep_rcpt-like"/>
</dbReference>
<comment type="caution">
    <text evidence="17">The sequence shown here is derived from an EMBL/GenBank/DDBJ whole genome shotgun (WGS) entry which is preliminary data.</text>
</comment>